<protein>
    <submittedName>
        <fullName evidence="3">DUF4189 domain-containing protein</fullName>
    </submittedName>
</protein>
<dbReference type="Proteomes" id="UP001231924">
    <property type="component" value="Unassembled WGS sequence"/>
</dbReference>
<name>A0ABT7MG32_9PSEU</name>
<proteinExistence type="predicted"/>
<feature type="domain" description="DUF4189" evidence="2">
    <location>
        <begin position="40"/>
        <end position="128"/>
    </location>
</feature>
<feature type="chain" id="PRO_5046115925" evidence="1">
    <location>
        <begin position="29"/>
        <end position="133"/>
    </location>
</feature>
<reference evidence="3 4" key="1">
    <citation type="submission" date="2023-06" db="EMBL/GenBank/DDBJ databases">
        <title>Actinomycetospora Odt1-22.</title>
        <authorList>
            <person name="Supong K."/>
        </authorList>
    </citation>
    <scope>NUCLEOTIDE SEQUENCE [LARGE SCALE GENOMIC DNA]</scope>
    <source>
        <strain evidence="3 4">Odt1-22</strain>
    </source>
</reference>
<dbReference type="InterPro" id="IPR025240">
    <property type="entry name" value="DUF4189"/>
</dbReference>
<organism evidence="3 4">
    <name type="scientific">Actinomycetospora termitidis</name>
    <dbReference type="NCBI Taxonomy" id="3053470"/>
    <lineage>
        <taxon>Bacteria</taxon>
        <taxon>Bacillati</taxon>
        <taxon>Actinomycetota</taxon>
        <taxon>Actinomycetes</taxon>
        <taxon>Pseudonocardiales</taxon>
        <taxon>Pseudonocardiaceae</taxon>
        <taxon>Actinomycetospora</taxon>
    </lineage>
</organism>
<feature type="signal peptide" evidence="1">
    <location>
        <begin position="1"/>
        <end position="28"/>
    </location>
</feature>
<dbReference type="Pfam" id="PF13827">
    <property type="entry name" value="DUF4189"/>
    <property type="match status" value="1"/>
</dbReference>
<dbReference type="RefSeq" id="WP_286055484.1">
    <property type="nucleotide sequence ID" value="NZ_JASVWF010000006.1"/>
</dbReference>
<sequence>MRRHAASLLLGGALAALLTIGTAGVASAVPTTAETASGPWSAIAFSMETGSAAVAWNYSSESAAASAARGKCGTRGCQSAVEVANGCASLMQAPSGRWGWAYGRSRSDADGIAASHAGRGARLIAWTCSGDHV</sequence>
<gene>
    <name evidence="3" type="ORF">QRT03_23340</name>
</gene>
<comment type="caution">
    <text evidence="3">The sequence shown here is derived from an EMBL/GenBank/DDBJ whole genome shotgun (WGS) entry which is preliminary data.</text>
</comment>
<evidence type="ECO:0000259" key="2">
    <source>
        <dbReference type="Pfam" id="PF13827"/>
    </source>
</evidence>
<evidence type="ECO:0000313" key="4">
    <source>
        <dbReference type="Proteomes" id="UP001231924"/>
    </source>
</evidence>
<evidence type="ECO:0000313" key="3">
    <source>
        <dbReference type="EMBL" id="MDL5158922.1"/>
    </source>
</evidence>
<keyword evidence="4" id="KW-1185">Reference proteome</keyword>
<keyword evidence="1" id="KW-0732">Signal</keyword>
<dbReference type="EMBL" id="JASVWF010000006">
    <property type="protein sequence ID" value="MDL5158922.1"/>
    <property type="molecule type" value="Genomic_DNA"/>
</dbReference>
<evidence type="ECO:0000256" key="1">
    <source>
        <dbReference type="SAM" id="SignalP"/>
    </source>
</evidence>
<accession>A0ABT7MG32</accession>